<evidence type="ECO:0000256" key="4">
    <source>
        <dbReference type="ARBA" id="ARBA00022801"/>
    </source>
</evidence>
<dbReference type="InterPro" id="IPR018114">
    <property type="entry name" value="TRYPSIN_HIS"/>
</dbReference>
<name>A0AB38ZEJ0_9HEMI</name>
<dbReference type="PROSITE" id="PS00135">
    <property type="entry name" value="TRYPSIN_SER"/>
    <property type="match status" value="1"/>
</dbReference>
<evidence type="ECO:0000256" key="1">
    <source>
        <dbReference type="ARBA" id="ARBA00004613"/>
    </source>
</evidence>
<keyword evidence="5 7" id="KW-0720">Serine protease</keyword>
<evidence type="ECO:0000256" key="2">
    <source>
        <dbReference type="ARBA" id="ARBA00022525"/>
    </source>
</evidence>
<dbReference type="SMART" id="SM00020">
    <property type="entry name" value="Tryp_SPc"/>
    <property type="match status" value="1"/>
</dbReference>
<keyword evidence="6" id="KW-1015">Disulfide bond</keyword>
<dbReference type="InterPro" id="IPR033116">
    <property type="entry name" value="TRYPSIN_SER"/>
</dbReference>
<dbReference type="PRINTS" id="PR00722">
    <property type="entry name" value="CHYMOTRYPSIN"/>
</dbReference>
<evidence type="ECO:0000256" key="7">
    <source>
        <dbReference type="RuleBase" id="RU363034"/>
    </source>
</evidence>
<organism evidence="10">
    <name type="scientific">Oncocephalus sp</name>
    <dbReference type="NCBI Taxonomy" id="2944721"/>
    <lineage>
        <taxon>Eukaryota</taxon>
        <taxon>Metazoa</taxon>
        <taxon>Ecdysozoa</taxon>
        <taxon>Arthropoda</taxon>
        <taxon>Hexapoda</taxon>
        <taxon>Insecta</taxon>
        <taxon>Pterygota</taxon>
        <taxon>Neoptera</taxon>
        <taxon>Paraneoptera</taxon>
        <taxon>Hemiptera</taxon>
        <taxon>Heteroptera</taxon>
        <taxon>Panheteroptera</taxon>
        <taxon>Cimicomorpha</taxon>
        <taxon>Reduviidae</taxon>
        <taxon>Stenopodainae</taxon>
        <taxon>Oncocephalus</taxon>
    </lineage>
</organism>
<evidence type="ECO:0000259" key="9">
    <source>
        <dbReference type="PROSITE" id="PS50240"/>
    </source>
</evidence>
<dbReference type="FunFam" id="2.40.10.10:FF:000015">
    <property type="entry name" value="Atrial natriuretic peptide-converting enzyme"/>
    <property type="match status" value="1"/>
</dbReference>
<keyword evidence="3 7" id="KW-0645">Protease</keyword>
<evidence type="ECO:0000256" key="6">
    <source>
        <dbReference type="ARBA" id="ARBA00023157"/>
    </source>
</evidence>
<comment type="subcellular location">
    <subcellularLocation>
        <location evidence="1">Secreted</location>
    </subcellularLocation>
</comment>
<dbReference type="GO" id="GO:0004252">
    <property type="term" value="F:serine-type endopeptidase activity"/>
    <property type="evidence" value="ECO:0007669"/>
    <property type="project" value="InterPro"/>
</dbReference>
<reference evidence="10" key="1">
    <citation type="submission" date="2024-03" db="EMBL/GenBank/DDBJ databases">
        <title>Venom adaptation and exaptation during the trophic switch to blood-feeding by kissing bugs (Reduviidae: Triatominae).</title>
        <authorList>
            <person name="Zdenek C.N."/>
            <person name="Cardoso F.C."/>
            <person name="Robinson S.D."/>
            <person name="Mercedes R.S."/>
            <person name="Raidjoe E.R."/>
            <person name="Hernandez-Vargas M.J."/>
            <person name="Jin J."/>
            <person name="Corzo G."/>
            <person name="Vetter I."/>
            <person name="King G.F."/>
            <person name="Fry B.G."/>
            <person name="Walker A."/>
        </authorList>
    </citation>
    <scope>NUCLEOTIDE SEQUENCE</scope>
</reference>
<dbReference type="Pfam" id="PF00089">
    <property type="entry name" value="Trypsin"/>
    <property type="match status" value="1"/>
</dbReference>
<dbReference type="PROSITE" id="PS50240">
    <property type="entry name" value="TRYPSIN_DOM"/>
    <property type="match status" value="1"/>
</dbReference>
<dbReference type="SUPFAM" id="SSF50494">
    <property type="entry name" value="Trypsin-like serine proteases"/>
    <property type="match status" value="1"/>
</dbReference>
<dbReference type="EMBL" id="PP517461">
    <property type="protein sequence ID" value="WXI02711.1"/>
    <property type="molecule type" value="mRNA"/>
</dbReference>
<evidence type="ECO:0000256" key="3">
    <source>
        <dbReference type="ARBA" id="ARBA00022670"/>
    </source>
</evidence>
<feature type="domain" description="Peptidase S1" evidence="9">
    <location>
        <begin position="163"/>
        <end position="398"/>
    </location>
</feature>
<keyword evidence="2" id="KW-0964">Secreted</keyword>
<protein>
    <submittedName>
        <fullName evidence="10">Venom S1 protease 16</fullName>
    </submittedName>
</protein>
<dbReference type="InterPro" id="IPR001314">
    <property type="entry name" value="Peptidase_S1A"/>
</dbReference>
<evidence type="ECO:0000313" key="10">
    <source>
        <dbReference type="EMBL" id="WXI02711.1"/>
    </source>
</evidence>
<sequence>MTPLWLIALSCLLMVTVYADKIYPLKKVNPGDDITLWPDMDSKRAVTKWSFETCEGCRIILSCVILLSSCLDHILTINDGKKVKTFCGEGVNYGLGKSYKNWISFSMDNEGGKAGSFCRVLVTEPYTNTKFEVPDSSEHGLGRGATRQPSCKCGWRNKSPGRIVGGSETGPNEYPFAVLIMLKRRQFPFCGGSIITPNHVLTAAHCTKPVRGIRLSVILGAHDITPGKESPHTKSIDVAKTTEHPLYKERQNHYDISIMKLKESIVFNDVIGPVCLPNALNKNYLDEYVKVVGWGLIENNGTASPVLKQADLKVINLDICKVMFASVQKNSSYQLCTWAPNADSCQGDSGGPLFWNDPETNALTQVGVVSFGHDCASLDPAVNTNVDSLMQWVKNNTDSEAVCS</sequence>
<evidence type="ECO:0000256" key="8">
    <source>
        <dbReference type="SAM" id="SignalP"/>
    </source>
</evidence>
<evidence type="ECO:0000256" key="5">
    <source>
        <dbReference type="ARBA" id="ARBA00022825"/>
    </source>
</evidence>
<dbReference type="GO" id="GO:0006508">
    <property type="term" value="P:proteolysis"/>
    <property type="evidence" value="ECO:0007669"/>
    <property type="project" value="UniProtKB-KW"/>
</dbReference>
<accession>A0AB38ZEJ0</accession>
<dbReference type="InterPro" id="IPR009003">
    <property type="entry name" value="Peptidase_S1_PA"/>
</dbReference>
<feature type="signal peptide" evidence="8">
    <location>
        <begin position="1"/>
        <end position="19"/>
    </location>
</feature>
<dbReference type="PANTHER" id="PTHR24252:SF7">
    <property type="entry name" value="HYALIN"/>
    <property type="match status" value="1"/>
</dbReference>
<dbReference type="InterPro" id="IPR043504">
    <property type="entry name" value="Peptidase_S1_PA_chymotrypsin"/>
</dbReference>
<keyword evidence="4 7" id="KW-0378">Hydrolase</keyword>
<dbReference type="PANTHER" id="PTHR24252">
    <property type="entry name" value="ACROSIN-RELATED"/>
    <property type="match status" value="1"/>
</dbReference>
<dbReference type="AlphaFoldDB" id="A0AB38ZEJ0"/>
<keyword evidence="8" id="KW-0732">Signal</keyword>
<dbReference type="CDD" id="cd00190">
    <property type="entry name" value="Tryp_SPc"/>
    <property type="match status" value="1"/>
</dbReference>
<proteinExistence type="evidence at transcript level"/>
<dbReference type="InterPro" id="IPR001254">
    <property type="entry name" value="Trypsin_dom"/>
</dbReference>
<dbReference type="GO" id="GO:0005576">
    <property type="term" value="C:extracellular region"/>
    <property type="evidence" value="ECO:0007669"/>
    <property type="project" value="UniProtKB-SubCell"/>
</dbReference>
<feature type="chain" id="PRO_5044337494" evidence="8">
    <location>
        <begin position="20"/>
        <end position="404"/>
    </location>
</feature>
<dbReference type="PROSITE" id="PS00134">
    <property type="entry name" value="TRYPSIN_HIS"/>
    <property type="match status" value="1"/>
</dbReference>
<dbReference type="Gene3D" id="2.40.10.10">
    <property type="entry name" value="Trypsin-like serine proteases"/>
    <property type="match status" value="1"/>
</dbReference>